<evidence type="ECO:0000313" key="4">
    <source>
        <dbReference type="Proteomes" id="UP000295357"/>
    </source>
</evidence>
<organism evidence="3 4">
    <name type="scientific">Roseateles asaccharophilus</name>
    <dbReference type="NCBI Taxonomy" id="582607"/>
    <lineage>
        <taxon>Bacteria</taxon>
        <taxon>Pseudomonadati</taxon>
        <taxon>Pseudomonadota</taxon>
        <taxon>Betaproteobacteria</taxon>
        <taxon>Burkholderiales</taxon>
        <taxon>Sphaerotilaceae</taxon>
        <taxon>Roseateles</taxon>
    </lineage>
</organism>
<feature type="chain" id="PRO_5021023156" description="Porin domain-containing protein" evidence="1">
    <location>
        <begin position="26"/>
        <end position="412"/>
    </location>
</feature>
<dbReference type="Proteomes" id="UP000295357">
    <property type="component" value="Unassembled WGS sequence"/>
</dbReference>
<dbReference type="EMBL" id="SNXE01000007">
    <property type="protein sequence ID" value="TDP07652.1"/>
    <property type="molecule type" value="Genomic_DNA"/>
</dbReference>
<dbReference type="Pfam" id="PF13609">
    <property type="entry name" value="Porin_4"/>
    <property type="match status" value="1"/>
</dbReference>
<dbReference type="InterPro" id="IPR033900">
    <property type="entry name" value="Gram_neg_porin_domain"/>
</dbReference>
<sequence>MVSLPQMAQRLIPLAAALSCFGAQAQANQQSAWSFSGFATAGLVGTSSDKALYVIPGQLRGGDKSWSGEVDSKLGLQLTGRFNPMFSATGQLLTKQNGKGNWTPELEWAFVKAQLSPGLALRAGRMGAPLFAVSDFRDVGYANTWLRPPLDVYGQVPISNFDGADALYQKSLGSTTLSAQLFGGVAGSHFEGTKVKLKNMVGFNTTAEFDGGITLRLGHVQGKLHVYNNTLNSLVGTLRGIPVPSISAVGNQLAADGKDASFTGIGLAVDRGQWLANFEYTMRRTDSYVPDTTGWYGTLGMRHGKFTPYVTVSRLKVDSSNVGSLPTAVGVPAIDAALPTLRGGVNLVVAGQSTEQNTTALGLRWDAWRNIALKAQYDRVTPKRGDGLFTGAQPGFGGDSVNVYSLAVDFVF</sequence>
<dbReference type="OrthoDB" id="197869at2"/>
<evidence type="ECO:0000256" key="1">
    <source>
        <dbReference type="SAM" id="SignalP"/>
    </source>
</evidence>
<feature type="domain" description="Porin" evidence="2">
    <location>
        <begin position="15"/>
        <end position="406"/>
    </location>
</feature>
<dbReference type="Gene3D" id="2.40.160.10">
    <property type="entry name" value="Porin"/>
    <property type="match status" value="1"/>
</dbReference>
<gene>
    <name evidence="3" type="ORF">DFR39_107185</name>
</gene>
<reference evidence="3 4" key="1">
    <citation type="submission" date="2019-03" db="EMBL/GenBank/DDBJ databases">
        <title>Genomic Encyclopedia of Type Strains, Phase IV (KMG-IV): sequencing the most valuable type-strain genomes for metagenomic binning, comparative biology and taxonomic classification.</title>
        <authorList>
            <person name="Goeker M."/>
        </authorList>
    </citation>
    <scope>NUCLEOTIDE SEQUENCE [LARGE SCALE GENOMIC DNA]</scope>
    <source>
        <strain evidence="3 4">DSM 25082</strain>
    </source>
</reference>
<keyword evidence="4" id="KW-1185">Reference proteome</keyword>
<name>A0A4R6N336_9BURK</name>
<comment type="caution">
    <text evidence="3">The sequence shown here is derived from an EMBL/GenBank/DDBJ whole genome shotgun (WGS) entry which is preliminary data.</text>
</comment>
<dbReference type="SUPFAM" id="SSF56935">
    <property type="entry name" value="Porins"/>
    <property type="match status" value="1"/>
</dbReference>
<evidence type="ECO:0000259" key="2">
    <source>
        <dbReference type="Pfam" id="PF13609"/>
    </source>
</evidence>
<evidence type="ECO:0000313" key="3">
    <source>
        <dbReference type="EMBL" id="TDP07652.1"/>
    </source>
</evidence>
<dbReference type="RefSeq" id="WP_133604487.1">
    <property type="nucleotide sequence ID" value="NZ_JAUFPJ010000008.1"/>
</dbReference>
<feature type="signal peptide" evidence="1">
    <location>
        <begin position="1"/>
        <end position="25"/>
    </location>
</feature>
<accession>A0A4R6N336</accession>
<protein>
    <recommendedName>
        <fullName evidence="2">Porin domain-containing protein</fullName>
    </recommendedName>
</protein>
<proteinExistence type="predicted"/>
<dbReference type="AlphaFoldDB" id="A0A4R6N336"/>
<dbReference type="InterPro" id="IPR023614">
    <property type="entry name" value="Porin_dom_sf"/>
</dbReference>
<keyword evidence="1" id="KW-0732">Signal</keyword>